<keyword evidence="3" id="KW-0802">TPR repeat</keyword>
<accession>A0ABZ0TGE2</accession>
<dbReference type="PANTHER" id="PTHR46825:SF11">
    <property type="entry name" value="PENICILLIN-BINDING PROTEIN 4"/>
    <property type="match status" value="1"/>
</dbReference>
<dbReference type="PROSITE" id="PS50005">
    <property type="entry name" value="TPR"/>
    <property type="match status" value="1"/>
</dbReference>
<dbReference type="Gene3D" id="1.25.40.10">
    <property type="entry name" value="Tetratricopeptide repeat domain"/>
    <property type="match status" value="1"/>
</dbReference>
<organism evidence="5 6">
    <name type="scientific">Mucilaginibacter sabulilitoris</name>
    <dbReference type="NCBI Taxonomy" id="1173583"/>
    <lineage>
        <taxon>Bacteria</taxon>
        <taxon>Pseudomonadati</taxon>
        <taxon>Bacteroidota</taxon>
        <taxon>Sphingobacteriia</taxon>
        <taxon>Sphingobacteriales</taxon>
        <taxon>Sphingobacteriaceae</taxon>
        <taxon>Mucilaginibacter</taxon>
    </lineage>
</organism>
<dbReference type="Pfam" id="PF00144">
    <property type="entry name" value="Beta-lactamase"/>
    <property type="match status" value="1"/>
</dbReference>
<dbReference type="Gene3D" id="3.40.710.10">
    <property type="entry name" value="DD-peptidase/beta-lactamase superfamily"/>
    <property type="match status" value="1"/>
</dbReference>
<reference evidence="5 6" key="1">
    <citation type="submission" date="2023-11" db="EMBL/GenBank/DDBJ databases">
        <title>Analysis of the Genomes of Mucilaginibacter gossypii cycad 4 and M. sabulilitoris SNA2: microbes with the potential for plant growth promotion.</title>
        <authorList>
            <person name="Hirsch A.M."/>
            <person name="Humm E."/>
            <person name="Rubbi M."/>
            <person name="Del Vecchio G."/>
            <person name="Ha S.M."/>
            <person name="Pellegrini M."/>
            <person name="Gunsalus R.P."/>
        </authorList>
    </citation>
    <scope>NUCLEOTIDE SEQUENCE [LARGE SCALE GENOMIC DNA]</scope>
    <source>
        <strain evidence="5 6">SNA2</strain>
    </source>
</reference>
<protein>
    <submittedName>
        <fullName evidence="5">Serine hydrolase domain-containing protein</fullName>
        <ecNumber evidence="5">3.1.1.103</ecNumber>
    </submittedName>
</protein>
<dbReference type="GO" id="GO:0016787">
    <property type="term" value="F:hydrolase activity"/>
    <property type="evidence" value="ECO:0007669"/>
    <property type="project" value="UniProtKB-KW"/>
</dbReference>
<comment type="subcellular location">
    <subcellularLocation>
        <location evidence="1">Membrane</location>
    </subcellularLocation>
</comment>
<name>A0ABZ0TGE2_9SPHI</name>
<dbReference type="InterPro" id="IPR011990">
    <property type="entry name" value="TPR-like_helical_dom_sf"/>
</dbReference>
<keyword evidence="5" id="KW-0378">Hydrolase</keyword>
<proteinExistence type="predicted"/>
<sequence length="483" mass="54456">MAQNISGKLDSLFIDLVKNNEFNGNVLAAENARVIYQRSFGYADAEHQLPNTRQTTFNLASVSKIFTAVAILQLKQKGKLSFDDPYVKYFPDFPWPAITIRQLLSHTSGLPDNQIFEKPYQENPNKIYDLNDLIPAFKNDKRGLLFKPGEKFGYSNTGFGLLALLVEKRSGLKFQDYLKKYIFRPAGMVHTYIETPLVPVADPGRAVRYEFLSYEPDRLKRVDSVKKDRIQAVILGAILGPDCVVSTTHDLLKFDQALYGNKLLKPQILQQAFEPAVLNNGEKAIMGWANTNSYYGLGWMILCDSTYGKVVWHSGGDPGEVTVFLRNITRKQTVIVLDNVTHRSLHPQGVNAYYLLNDGPVLTFKKSLTRAYADRLVKKGADAAAVLFNEFKTDTAHYYPMNEKELNAICYDMLDDGYKTEALEALKLNTFLFPDSWNAYDSYGEALARAGKKEEAMMMYKKSIAINPGNTGGKNALKRLEIK</sequence>
<evidence type="ECO:0000259" key="4">
    <source>
        <dbReference type="Pfam" id="PF00144"/>
    </source>
</evidence>
<evidence type="ECO:0000313" key="6">
    <source>
        <dbReference type="Proteomes" id="UP001324380"/>
    </source>
</evidence>
<dbReference type="SUPFAM" id="SSF56601">
    <property type="entry name" value="beta-lactamase/transpeptidase-like"/>
    <property type="match status" value="1"/>
</dbReference>
<dbReference type="EMBL" id="CP139558">
    <property type="protein sequence ID" value="WPU92022.1"/>
    <property type="molecule type" value="Genomic_DNA"/>
</dbReference>
<evidence type="ECO:0000313" key="5">
    <source>
        <dbReference type="EMBL" id="WPU92022.1"/>
    </source>
</evidence>
<dbReference type="InterPro" id="IPR050491">
    <property type="entry name" value="AmpC-like"/>
</dbReference>
<keyword evidence="6" id="KW-1185">Reference proteome</keyword>
<evidence type="ECO:0000256" key="3">
    <source>
        <dbReference type="PROSITE-ProRule" id="PRU00339"/>
    </source>
</evidence>
<dbReference type="SUPFAM" id="SSF48452">
    <property type="entry name" value="TPR-like"/>
    <property type="match status" value="1"/>
</dbReference>
<dbReference type="RefSeq" id="WP_321561188.1">
    <property type="nucleotide sequence ID" value="NZ_CP139558.1"/>
</dbReference>
<keyword evidence="2" id="KW-0472">Membrane</keyword>
<dbReference type="InterPro" id="IPR001466">
    <property type="entry name" value="Beta-lactam-related"/>
</dbReference>
<dbReference type="Proteomes" id="UP001324380">
    <property type="component" value="Chromosome"/>
</dbReference>
<dbReference type="EC" id="3.1.1.103" evidence="5"/>
<evidence type="ECO:0000256" key="1">
    <source>
        <dbReference type="ARBA" id="ARBA00004370"/>
    </source>
</evidence>
<dbReference type="PANTHER" id="PTHR46825">
    <property type="entry name" value="D-ALANYL-D-ALANINE-CARBOXYPEPTIDASE/ENDOPEPTIDASE AMPH"/>
    <property type="match status" value="1"/>
</dbReference>
<gene>
    <name evidence="5" type="ORF">SNE25_22135</name>
</gene>
<evidence type="ECO:0000256" key="2">
    <source>
        <dbReference type="ARBA" id="ARBA00023136"/>
    </source>
</evidence>
<feature type="domain" description="Beta-lactamase-related" evidence="4">
    <location>
        <begin position="25"/>
        <end position="342"/>
    </location>
</feature>
<dbReference type="InterPro" id="IPR012338">
    <property type="entry name" value="Beta-lactam/transpept-like"/>
</dbReference>
<feature type="repeat" description="TPR" evidence="3">
    <location>
        <begin position="437"/>
        <end position="470"/>
    </location>
</feature>
<dbReference type="InterPro" id="IPR019734">
    <property type="entry name" value="TPR_rpt"/>
</dbReference>